<comment type="caution">
    <text evidence="1">The sequence shown here is derived from an EMBL/GenBank/DDBJ whole genome shotgun (WGS) entry which is preliminary data.</text>
</comment>
<accession>A0ABD7V309</accession>
<dbReference type="InterPro" id="IPR003673">
    <property type="entry name" value="CoA-Trfase_fam_III"/>
</dbReference>
<keyword evidence="1" id="KW-0808">Transferase</keyword>
<dbReference type="Pfam" id="PF02515">
    <property type="entry name" value="CoA_transf_3"/>
    <property type="match status" value="1"/>
</dbReference>
<gene>
    <name evidence="1" type="ORF">NCTC8139_01951</name>
</gene>
<organism evidence="1 2">
    <name type="scientific">Gordonia paraffinivorans</name>
    <dbReference type="NCBI Taxonomy" id="175628"/>
    <lineage>
        <taxon>Bacteria</taxon>
        <taxon>Bacillati</taxon>
        <taxon>Actinomycetota</taxon>
        <taxon>Actinomycetes</taxon>
        <taxon>Mycobacteriales</taxon>
        <taxon>Gordoniaceae</taxon>
        <taxon>Gordonia</taxon>
    </lineage>
</organism>
<name>A0ABD7V309_9ACTN</name>
<protein>
    <submittedName>
        <fullName evidence="1">Formyl-coenzyme A transferase</fullName>
    </submittedName>
</protein>
<sequence length="92" mass="9799">MLSGFSGVWAAAATVAELHDDKQVLDNGFLPEVPAADGSAFRVVAPPYHFDEQPTTPRRAAPALGEHTEEILCEAGLDAQRITELKERGALG</sequence>
<dbReference type="GO" id="GO:0016740">
    <property type="term" value="F:transferase activity"/>
    <property type="evidence" value="ECO:0007669"/>
    <property type="project" value="UniProtKB-KW"/>
</dbReference>
<dbReference type="Proteomes" id="UP000360750">
    <property type="component" value="Unassembled WGS sequence"/>
</dbReference>
<proteinExistence type="predicted"/>
<dbReference type="AlphaFoldDB" id="A0ABD7V309"/>
<evidence type="ECO:0000313" key="2">
    <source>
        <dbReference type="Proteomes" id="UP000360750"/>
    </source>
</evidence>
<dbReference type="Gene3D" id="3.40.50.10540">
    <property type="entry name" value="Crotonobetainyl-coa:carnitine coa-transferase, domain 1"/>
    <property type="match status" value="1"/>
</dbReference>
<dbReference type="EMBL" id="CAACYD010000006">
    <property type="protein sequence ID" value="VFA88406.1"/>
    <property type="molecule type" value="Genomic_DNA"/>
</dbReference>
<dbReference type="SUPFAM" id="SSF89796">
    <property type="entry name" value="CoA-transferase family III (CaiB/BaiF)"/>
    <property type="match status" value="1"/>
</dbReference>
<reference evidence="1 2" key="1">
    <citation type="submission" date="2019-02" db="EMBL/GenBank/DDBJ databases">
        <authorList>
            <consortium name="Pathogen Informatics"/>
        </authorList>
    </citation>
    <scope>NUCLEOTIDE SEQUENCE [LARGE SCALE GENOMIC DNA]</scope>
    <source>
        <strain evidence="1 2">3012STDY6756503</strain>
    </source>
</reference>
<evidence type="ECO:0000313" key="1">
    <source>
        <dbReference type="EMBL" id="VFA88406.1"/>
    </source>
</evidence>
<dbReference type="InterPro" id="IPR023606">
    <property type="entry name" value="CoA-Trfase_III_dom_1_sf"/>
</dbReference>